<dbReference type="InterPro" id="IPR032466">
    <property type="entry name" value="Metal_Hydrolase"/>
</dbReference>
<dbReference type="PANTHER" id="PTHR46124:SF2">
    <property type="entry name" value="D-AMINOACYL-TRNA DEACYLASE"/>
    <property type="match status" value="1"/>
</dbReference>
<accession>A0ABU7LUA3</accession>
<comment type="caution">
    <text evidence="1">The sequence shown here is derived from an EMBL/GenBank/DDBJ whole genome shotgun (WGS) entry which is preliminary data.</text>
</comment>
<gene>
    <name evidence="1" type="primary">qatD</name>
    <name evidence="1" type="ORF">V0U35_00435</name>
</gene>
<dbReference type="InterPro" id="IPR049677">
    <property type="entry name" value="QatD"/>
</dbReference>
<dbReference type="PIRSF" id="PIRSF005902">
    <property type="entry name" value="DNase_TatD"/>
    <property type="match status" value="1"/>
</dbReference>
<dbReference type="EMBL" id="JAZDRO010000001">
    <property type="protein sequence ID" value="MEE2565133.1"/>
    <property type="molecule type" value="Genomic_DNA"/>
</dbReference>
<dbReference type="PANTHER" id="PTHR46124">
    <property type="entry name" value="D-AMINOACYL-TRNA DEACYLASE"/>
    <property type="match status" value="1"/>
</dbReference>
<evidence type="ECO:0000313" key="2">
    <source>
        <dbReference type="Proteomes" id="UP001310692"/>
    </source>
</evidence>
<dbReference type="InterPro" id="IPR001130">
    <property type="entry name" value="TatD-like"/>
</dbReference>
<dbReference type="Proteomes" id="UP001310692">
    <property type="component" value="Unassembled WGS sequence"/>
</dbReference>
<proteinExistence type="predicted"/>
<sequence length="257" mass="28516">MALIDLHCHLDLYPDPEGVVAEAVERGVYILSVTTTPSAFKGTRKLASPSSRIRTSLGLHPEIASAREHELALFESLLPQTDYVGEVGLDGSRPRRISLDRQASILMEILILCARAGGRTITLHSRGAEKLVLDVLETEPLAGLPILHWFTGTKRQIDRAVERGCWFSVGPAMLSSERGRKAVATMPMERVLPETDGPFGEANGITLMPWQAMDIVPELSRLWRMNMTEVYRQIANNFVFLLGAAPRYDHGSSIRWS</sequence>
<organism evidence="1 2">
    <name type="scientific">Hyphobacterium marinum</name>
    <dbReference type="NCBI Taxonomy" id="3116574"/>
    <lineage>
        <taxon>Bacteria</taxon>
        <taxon>Pseudomonadati</taxon>
        <taxon>Pseudomonadota</taxon>
        <taxon>Alphaproteobacteria</taxon>
        <taxon>Maricaulales</taxon>
        <taxon>Maricaulaceae</taxon>
        <taxon>Hyphobacterium</taxon>
    </lineage>
</organism>
<evidence type="ECO:0000313" key="1">
    <source>
        <dbReference type="EMBL" id="MEE2565133.1"/>
    </source>
</evidence>
<dbReference type="NCBIfam" id="NF041926">
    <property type="entry name" value="QatD"/>
    <property type="match status" value="1"/>
</dbReference>
<dbReference type="Gene3D" id="3.20.20.140">
    <property type="entry name" value="Metal-dependent hydrolases"/>
    <property type="match status" value="1"/>
</dbReference>
<reference evidence="1 2" key="1">
    <citation type="submission" date="2024-01" db="EMBL/GenBank/DDBJ databases">
        <title>Hyphobacterium bacterium isolated from marine sediment.</title>
        <authorList>
            <person name="Zhao S."/>
        </authorList>
    </citation>
    <scope>NUCLEOTIDE SEQUENCE [LARGE SCALE GENOMIC DNA]</scope>
    <source>
        <strain evidence="1 2">Y60-23</strain>
    </source>
</reference>
<protein>
    <submittedName>
        <fullName evidence="1">Qat anti-phage system TatD family nuclease QatD</fullName>
    </submittedName>
</protein>
<keyword evidence="2" id="KW-1185">Reference proteome</keyword>
<dbReference type="Pfam" id="PF01026">
    <property type="entry name" value="TatD_DNase"/>
    <property type="match status" value="1"/>
</dbReference>
<dbReference type="RefSeq" id="WP_330194673.1">
    <property type="nucleotide sequence ID" value="NZ_JAZDRO010000001.1"/>
</dbReference>
<dbReference type="CDD" id="cd01310">
    <property type="entry name" value="TatD_DNAse"/>
    <property type="match status" value="1"/>
</dbReference>
<name>A0ABU7LUA3_9PROT</name>
<dbReference type="SUPFAM" id="SSF51556">
    <property type="entry name" value="Metallo-dependent hydrolases"/>
    <property type="match status" value="1"/>
</dbReference>